<dbReference type="InterPro" id="IPR002885">
    <property type="entry name" value="PPR_rpt"/>
</dbReference>
<evidence type="ECO:0008006" key="5">
    <source>
        <dbReference type="Google" id="ProtNLM"/>
    </source>
</evidence>
<dbReference type="InterPro" id="IPR011990">
    <property type="entry name" value="TPR-like_helical_dom_sf"/>
</dbReference>
<evidence type="ECO:0000256" key="1">
    <source>
        <dbReference type="ARBA" id="ARBA00022737"/>
    </source>
</evidence>
<gene>
    <name evidence="3" type="ORF">RJ640_027674</name>
</gene>
<dbReference type="Pfam" id="PF13041">
    <property type="entry name" value="PPR_2"/>
    <property type="match status" value="1"/>
</dbReference>
<keyword evidence="1" id="KW-0677">Repeat</keyword>
<dbReference type="EMBL" id="JAVXUO010000271">
    <property type="protein sequence ID" value="KAK2993796.1"/>
    <property type="molecule type" value="Genomic_DNA"/>
</dbReference>
<accession>A0AA88UTH9</accession>
<organism evidence="3 4">
    <name type="scientific">Escallonia rubra</name>
    <dbReference type="NCBI Taxonomy" id="112253"/>
    <lineage>
        <taxon>Eukaryota</taxon>
        <taxon>Viridiplantae</taxon>
        <taxon>Streptophyta</taxon>
        <taxon>Embryophyta</taxon>
        <taxon>Tracheophyta</taxon>
        <taxon>Spermatophyta</taxon>
        <taxon>Magnoliopsida</taxon>
        <taxon>eudicotyledons</taxon>
        <taxon>Gunneridae</taxon>
        <taxon>Pentapetalae</taxon>
        <taxon>asterids</taxon>
        <taxon>campanulids</taxon>
        <taxon>Escalloniales</taxon>
        <taxon>Escalloniaceae</taxon>
        <taxon>Escallonia</taxon>
    </lineage>
</organism>
<dbReference type="Proteomes" id="UP001187471">
    <property type="component" value="Unassembled WGS sequence"/>
</dbReference>
<dbReference type="Gene3D" id="1.25.40.10">
    <property type="entry name" value="Tetratricopeptide repeat domain"/>
    <property type="match status" value="1"/>
</dbReference>
<evidence type="ECO:0000313" key="4">
    <source>
        <dbReference type="Proteomes" id="UP001187471"/>
    </source>
</evidence>
<dbReference type="AlphaFoldDB" id="A0AA88UTH9"/>
<proteinExistence type="predicted"/>
<keyword evidence="4" id="KW-1185">Reference proteome</keyword>
<evidence type="ECO:0000313" key="3">
    <source>
        <dbReference type="EMBL" id="KAK2993796.1"/>
    </source>
</evidence>
<dbReference type="PROSITE" id="PS51375">
    <property type="entry name" value="PPR"/>
    <property type="match status" value="1"/>
</dbReference>
<feature type="repeat" description="PPR" evidence="2">
    <location>
        <begin position="5"/>
        <end position="39"/>
    </location>
</feature>
<evidence type="ECO:0000256" key="2">
    <source>
        <dbReference type="PROSITE-ProRule" id="PRU00708"/>
    </source>
</evidence>
<dbReference type="InterPro" id="IPR046960">
    <property type="entry name" value="PPR_At4g14850-like_plant"/>
</dbReference>
<comment type="caution">
    <text evidence="3">The sequence shown here is derived from an EMBL/GenBank/DDBJ whole genome shotgun (WGS) entry which is preliminary data.</text>
</comment>
<protein>
    <recommendedName>
        <fullName evidence="5">Pentatricopeptide repeat-containing protein</fullName>
    </recommendedName>
</protein>
<dbReference type="NCBIfam" id="TIGR00756">
    <property type="entry name" value="PPR"/>
    <property type="match status" value="1"/>
</dbReference>
<dbReference type="PANTHER" id="PTHR47926">
    <property type="entry name" value="PENTATRICOPEPTIDE REPEAT-CONTAINING PROTEIN"/>
    <property type="match status" value="1"/>
</dbReference>
<reference evidence="3" key="1">
    <citation type="submission" date="2022-12" db="EMBL/GenBank/DDBJ databases">
        <title>Draft genome assemblies for two species of Escallonia (Escalloniales).</title>
        <authorList>
            <person name="Chanderbali A."/>
            <person name="Dervinis C."/>
            <person name="Anghel I."/>
            <person name="Soltis D."/>
            <person name="Soltis P."/>
            <person name="Zapata F."/>
        </authorList>
    </citation>
    <scope>NUCLEOTIDE SEQUENCE</scope>
    <source>
        <strain evidence="3">UCBG92.1500</strain>
        <tissue evidence="3">Leaf</tissue>
    </source>
</reference>
<name>A0AA88UTH9_9ASTE</name>
<sequence>MPHKNVVTWTSMISSYVQHGSFQLALDLFKEMLASNEMPNHYTLFVVVRACTVVGYVDLGIQIHDAGKICEAEKLFRTIDEKDIVAWNAMITATLACA</sequence>
<dbReference type="GO" id="GO:0009451">
    <property type="term" value="P:RNA modification"/>
    <property type="evidence" value="ECO:0007669"/>
    <property type="project" value="InterPro"/>
</dbReference>
<dbReference type="GO" id="GO:0003723">
    <property type="term" value="F:RNA binding"/>
    <property type="evidence" value="ECO:0007669"/>
    <property type="project" value="InterPro"/>
</dbReference>
<dbReference type="PANTHER" id="PTHR47926:SF347">
    <property type="entry name" value="PENTATRICOPEPTIDE REPEAT-CONTAINING PROTEIN"/>
    <property type="match status" value="1"/>
</dbReference>